<dbReference type="InterPro" id="IPR017441">
    <property type="entry name" value="Protein_kinase_ATP_BS"/>
</dbReference>
<evidence type="ECO:0000256" key="5">
    <source>
        <dbReference type="SAM" id="MobiDB-lite"/>
    </source>
</evidence>
<keyword evidence="8" id="KW-0808">Transferase</keyword>
<dbReference type="Gene3D" id="1.10.510.10">
    <property type="entry name" value="Transferase(Phosphotransferase) domain 1"/>
    <property type="match status" value="1"/>
</dbReference>
<gene>
    <name evidence="8" type="primary">CIPK11_1</name>
    <name evidence="8" type="ORF">A0H81_07116</name>
</gene>
<keyword evidence="8" id="KW-0418">Kinase</keyword>
<dbReference type="GO" id="GO:0035556">
    <property type="term" value="P:intracellular signal transduction"/>
    <property type="evidence" value="ECO:0007669"/>
    <property type="project" value="TreeGrafter"/>
</dbReference>
<feature type="compositionally biased region" description="Basic and acidic residues" evidence="5">
    <location>
        <begin position="261"/>
        <end position="271"/>
    </location>
</feature>
<evidence type="ECO:0000256" key="3">
    <source>
        <dbReference type="ARBA" id="ARBA00022840"/>
    </source>
</evidence>
<dbReference type="OrthoDB" id="10252171at2759"/>
<dbReference type="AlphaFoldDB" id="A0A1C7M910"/>
<dbReference type="Gene3D" id="2.60.200.20">
    <property type="match status" value="1"/>
</dbReference>
<sequence length="470" mass="52615">MHQDEGDSDSRLWGFLTPLDRARLKRMDFKLDKRAYTIGRYRGHDFRLPWSTICKTHCVVEWDGIKSPESIVKITDLSLHGTYDMSIDSSHLVNMSLRWNLVYKLGKEIGRGAYATVFKATHHTERRSYAIKVIRRDGLREFMTTDGASIYEREIAALETLFHPNICYMKEVFYTRGNISFVMEFVAGGNLWKYMGKCGRMKEPEAQRIAFQLFDAVSHRDKPSENRRNMVADCITHELAMLGVQTVSAQHRAGNPGVLNRDAESNNDKQHQISTPQETSNFEVATNQKLIIRLFSSLKPYPTSVPVGLPSASRPGEVTGASARVNSCRSYRPVSKTFPNHEVTMEETAAASLDVNFKEESSAIEQFHIRLFTAVLQQMARADLMTALPSPAVGGSMQSQMKAKLASMNLKSFGLKSNVPGLLTAHNFRQRAKLKASHAAHHISVPALATAVGADGRNTWVVRVPLGSVK</sequence>
<dbReference type="PANTHER" id="PTHR24346">
    <property type="entry name" value="MAP/MICROTUBULE AFFINITY-REGULATING KINASE"/>
    <property type="match status" value="1"/>
</dbReference>
<dbReference type="SUPFAM" id="SSF49879">
    <property type="entry name" value="SMAD/FHA domain"/>
    <property type="match status" value="1"/>
</dbReference>
<dbReference type="InterPro" id="IPR008984">
    <property type="entry name" value="SMAD_FHA_dom_sf"/>
</dbReference>
<evidence type="ECO:0000256" key="4">
    <source>
        <dbReference type="PROSITE-ProRule" id="PRU10141"/>
    </source>
</evidence>
<keyword evidence="9" id="KW-1185">Reference proteome</keyword>
<dbReference type="SMART" id="SM00220">
    <property type="entry name" value="S_TKc"/>
    <property type="match status" value="1"/>
</dbReference>
<evidence type="ECO:0000259" key="7">
    <source>
        <dbReference type="PROSITE" id="PS50011"/>
    </source>
</evidence>
<dbReference type="PROSITE" id="PS00107">
    <property type="entry name" value="PROTEIN_KINASE_ATP"/>
    <property type="match status" value="1"/>
</dbReference>
<reference evidence="8 9" key="1">
    <citation type="submission" date="2016-03" db="EMBL/GenBank/DDBJ databases">
        <title>Whole genome sequencing of Grifola frondosa 9006-11.</title>
        <authorList>
            <person name="Min B."/>
            <person name="Park H."/>
            <person name="Kim J.-G."/>
            <person name="Cho H."/>
            <person name="Oh Y.-L."/>
            <person name="Kong W.-S."/>
            <person name="Choi I.-G."/>
        </authorList>
    </citation>
    <scope>NUCLEOTIDE SEQUENCE [LARGE SCALE GENOMIC DNA]</scope>
    <source>
        <strain evidence="8 9">9006-11</strain>
    </source>
</reference>
<name>A0A1C7M910_GRIFR</name>
<feature type="domain" description="FHA" evidence="6">
    <location>
        <begin position="36"/>
        <end position="83"/>
    </location>
</feature>
<feature type="domain" description="Protein kinase" evidence="7">
    <location>
        <begin position="103"/>
        <end position="429"/>
    </location>
</feature>
<evidence type="ECO:0000313" key="8">
    <source>
        <dbReference type="EMBL" id="OBZ73423.1"/>
    </source>
</evidence>
<dbReference type="PROSITE" id="PS50006">
    <property type="entry name" value="FHA_DOMAIN"/>
    <property type="match status" value="1"/>
</dbReference>
<dbReference type="GO" id="GO:0005737">
    <property type="term" value="C:cytoplasm"/>
    <property type="evidence" value="ECO:0007669"/>
    <property type="project" value="TreeGrafter"/>
</dbReference>
<accession>A0A1C7M910</accession>
<dbReference type="InterPro" id="IPR011009">
    <property type="entry name" value="Kinase-like_dom_sf"/>
</dbReference>
<dbReference type="InterPro" id="IPR000719">
    <property type="entry name" value="Prot_kinase_dom"/>
</dbReference>
<keyword evidence="3 4" id="KW-0067">ATP-binding</keyword>
<keyword evidence="2 4" id="KW-0547">Nucleotide-binding</keyword>
<dbReference type="GO" id="GO:0004674">
    <property type="term" value="F:protein serine/threonine kinase activity"/>
    <property type="evidence" value="ECO:0007669"/>
    <property type="project" value="TreeGrafter"/>
</dbReference>
<dbReference type="STRING" id="5627.A0A1C7M910"/>
<dbReference type="SUPFAM" id="SSF56112">
    <property type="entry name" value="Protein kinase-like (PK-like)"/>
    <property type="match status" value="1"/>
</dbReference>
<dbReference type="InterPro" id="IPR000253">
    <property type="entry name" value="FHA_dom"/>
</dbReference>
<feature type="binding site" evidence="4">
    <location>
        <position position="132"/>
    </location>
    <ligand>
        <name>ATP</name>
        <dbReference type="ChEBI" id="CHEBI:30616"/>
    </ligand>
</feature>
<comment type="caution">
    <text evidence="8">The sequence shown here is derived from an EMBL/GenBank/DDBJ whole genome shotgun (WGS) entry which is preliminary data.</text>
</comment>
<protein>
    <submittedName>
        <fullName evidence="8">CBL-interacting protein kinase 11</fullName>
    </submittedName>
</protein>
<dbReference type="PROSITE" id="PS50011">
    <property type="entry name" value="PROTEIN_KINASE_DOM"/>
    <property type="match status" value="1"/>
</dbReference>
<evidence type="ECO:0000259" key="6">
    <source>
        <dbReference type="PROSITE" id="PS50006"/>
    </source>
</evidence>
<evidence type="ECO:0000256" key="1">
    <source>
        <dbReference type="ARBA" id="ARBA00005575"/>
    </source>
</evidence>
<feature type="region of interest" description="Disordered" evidence="5">
    <location>
        <begin position="253"/>
        <end position="275"/>
    </location>
</feature>
<dbReference type="EMBL" id="LUGG01000007">
    <property type="protein sequence ID" value="OBZ73423.1"/>
    <property type="molecule type" value="Genomic_DNA"/>
</dbReference>
<dbReference type="CDD" id="cd00060">
    <property type="entry name" value="FHA"/>
    <property type="match status" value="1"/>
</dbReference>
<dbReference type="GO" id="GO:0005524">
    <property type="term" value="F:ATP binding"/>
    <property type="evidence" value="ECO:0007669"/>
    <property type="project" value="UniProtKB-UniRule"/>
</dbReference>
<evidence type="ECO:0000313" key="9">
    <source>
        <dbReference type="Proteomes" id="UP000092993"/>
    </source>
</evidence>
<dbReference type="Pfam" id="PF00069">
    <property type="entry name" value="Pkinase"/>
    <property type="match status" value="1"/>
</dbReference>
<evidence type="ECO:0000256" key="2">
    <source>
        <dbReference type="ARBA" id="ARBA00022741"/>
    </source>
</evidence>
<dbReference type="PANTHER" id="PTHR24346:SF110">
    <property type="entry name" value="NON-SPECIFIC SERINE_THREONINE PROTEIN KINASE"/>
    <property type="match status" value="1"/>
</dbReference>
<comment type="similarity">
    <text evidence="1">Belongs to the protein kinase superfamily. CAMK Ser/Thr protein kinase family. CHEK2 subfamily.</text>
</comment>
<proteinExistence type="inferred from homology"/>
<dbReference type="Proteomes" id="UP000092993">
    <property type="component" value="Unassembled WGS sequence"/>
</dbReference>
<organism evidence="8 9">
    <name type="scientific">Grifola frondosa</name>
    <name type="common">Maitake</name>
    <name type="synonym">Polyporus frondosus</name>
    <dbReference type="NCBI Taxonomy" id="5627"/>
    <lineage>
        <taxon>Eukaryota</taxon>
        <taxon>Fungi</taxon>
        <taxon>Dikarya</taxon>
        <taxon>Basidiomycota</taxon>
        <taxon>Agaricomycotina</taxon>
        <taxon>Agaricomycetes</taxon>
        <taxon>Polyporales</taxon>
        <taxon>Grifolaceae</taxon>
        <taxon>Grifola</taxon>
    </lineage>
</organism>